<evidence type="ECO:0000256" key="8">
    <source>
        <dbReference type="ARBA" id="ARBA00048679"/>
    </source>
</evidence>
<dbReference type="AlphaFoldDB" id="A0A0D2EVR4"/>
<dbReference type="GO" id="GO:0004674">
    <property type="term" value="F:protein serine/threonine kinase activity"/>
    <property type="evidence" value="ECO:0007669"/>
    <property type="project" value="UniProtKB-KW"/>
</dbReference>
<dbReference type="PROSITE" id="PS50011">
    <property type="entry name" value="PROTEIN_KINASE_DOM"/>
    <property type="match status" value="1"/>
</dbReference>
<keyword evidence="4" id="KW-0547">Nucleotide-binding</keyword>
<dbReference type="Gene3D" id="3.30.200.20">
    <property type="entry name" value="Phosphorylase Kinase, domain 1"/>
    <property type="match status" value="1"/>
</dbReference>
<gene>
    <name evidence="10" type="ORF">PV05_03353</name>
</gene>
<dbReference type="STRING" id="348802.A0A0D2EVR4"/>
<dbReference type="PANTHER" id="PTHR47634">
    <property type="entry name" value="PROTEIN KINASE DOMAIN-CONTAINING PROTEIN-RELATED"/>
    <property type="match status" value="1"/>
</dbReference>
<keyword evidence="11" id="KW-1185">Reference proteome</keyword>
<dbReference type="RefSeq" id="XP_013319444.1">
    <property type="nucleotide sequence ID" value="XM_013463990.1"/>
</dbReference>
<keyword evidence="2" id="KW-0723">Serine/threonine-protein kinase</keyword>
<evidence type="ECO:0000256" key="4">
    <source>
        <dbReference type="ARBA" id="ARBA00022741"/>
    </source>
</evidence>
<keyword evidence="5" id="KW-0418">Kinase</keyword>
<keyword evidence="6" id="KW-0067">ATP-binding</keyword>
<dbReference type="OrthoDB" id="4119926at2759"/>
<dbReference type="EC" id="2.7.11.1" evidence="1"/>
<dbReference type="SMART" id="SM00220">
    <property type="entry name" value="S_TKc"/>
    <property type="match status" value="1"/>
</dbReference>
<comment type="catalytic activity">
    <reaction evidence="8">
        <text>L-seryl-[protein] + ATP = O-phospho-L-seryl-[protein] + ADP + H(+)</text>
        <dbReference type="Rhea" id="RHEA:17989"/>
        <dbReference type="Rhea" id="RHEA-COMP:9863"/>
        <dbReference type="Rhea" id="RHEA-COMP:11604"/>
        <dbReference type="ChEBI" id="CHEBI:15378"/>
        <dbReference type="ChEBI" id="CHEBI:29999"/>
        <dbReference type="ChEBI" id="CHEBI:30616"/>
        <dbReference type="ChEBI" id="CHEBI:83421"/>
        <dbReference type="ChEBI" id="CHEBI:456216"/>
        <dbReference type="EC" id="2.7.11.1"/>
    </reaction>
</comment>
<dbReference type="Proteomes" id="UP000054342">
    <property type="component" value="Unassembled WGS sequence"/>
</dbReference>
<dbReference type="SUPFAM" id="SSF56112">
    <property type="entry name" value="Protein kinase-like (PK-like)"/>
    <property type="match status" value="1"/>
</dbReference>
<evidence type="ECO:0000256" key="6">
    <source>
        <dbReference type="ARBA" id="ARBA00022840"/>
    </source>
</evidence>
<dbReference type="GO" id="GO:0005524">
    <property type="term" value="F:ATP binding"/>
    <property type="evidence" value="ECO:0007669"/>
    <property type="project" value="UniProtKB-KW"/>
</dbReference>
<dbReference type="PANTHER" id="PTHR47634:SF9">
    <property type="entry name" value="PROTEIN KINASE DOMAIN-CONTAINING PROTEIN-RELATED"/>
    <property type="match status" value="1"/>
</dbReference>
<evidence type="ECO:0000256" key="1">
    <source>
        <dbReference type="ARBA" id="ARBA00012513"/>
    </source>
</evidence>
<dbReference type="EMBL" id="KN847318">
    <property type="protein sequence ID" value="KIW58860.1"/>
    <property type="molecule type" value="Genomic_DNA"/>
</dbReference>
<evidence type="ECO:0000259" key="9">
    <source>
        <dbReference type="PROSITE" id="PS50011"/>
    </source>
</evidence>
<evidence type="ECO:0000256" key="3">
    <source>
        <dbReference type="ARBA" id="ARBA00022679"/>
    </source>
</evidence>
<evidence type="ECO:0000256" key="5">
    <source>
        <dbReference type="ARBA" id="ARBA00022777"/>
    </source>
</evidence>
<dbReference type="GO" id="GO:0000245">
    <property type="term" value="P:spliceosomal complex assembly"/>
    <property type="evidence" value="ECO:0007669"/>
    <property type="project" value="TreeGrafter"/>
</dbReference>
<sequence>MEDLSIYHDTNLLMNQEDMSKYRPGGFHPVCLGDIFKDGRYKVHHKLGWGGYSTVWLALDQERGEWVTIKIKTANSSKQSQELHNLLSLASMANGNLGSKYIVQLLGHFFHQGPNGNHQCLVFELLGPTVDAVVGDINLGGDVLEPATILRMSKQLLQAIQFMHEVDYTHGDLSGRNVAFTSNNLSKLTEEELFEALGPPETEKLTRRDGKTLSRGVPSQLVKATGWDNWIDEDEEDIRVFDLGEAFPKGAEPDKLPQPSHLRSPETIFTGCCNYGHDLWRAGIMV</sequence>
<dbReference type="HOGENOM" id="CLU_000288_81_2_1"/>
<evidence type="ECO:0000313" key="11">
    <source>
        <dbReference type="Proteomes" id="UP000054342"/>
    </source>
</evidence>
<accession>A0A0D2EVR4</accession>
<reference evidence="10 11" key="1">
    <citation type="submission" date="2015-01" db="EMBL/GenBank/DDBJ databases">
        <title>The Genome Sequence of Exophiala xenobiotica CBS118157.</title>
        <authorList>
            <consortium name="The Broad Institute Genomics Platform"/>
            <person name="Cuomo C."/>
            <person name="de Hoog S."/>
            <person name="Gorbushina A."/>
            <person name="Stielow B."/>
            <person name="Teixiera M."/>
            <person name="Abouelleil A."/>
            <person name="Chapman S.B."/>
            <person name="Priest M."/>
            <person name="Young S.K."/>
            <person name="Wortman J."/>
            <person name="Nusbaum C."/>
            <person name="Birren B."/>
        </authorList>
    </citation>
    <scope>NUCLEOTIDE SEQUENCE [LARGE SCALE GENOMIC DNA]</scope>
    <source>
        <strain evidence="10 11">CBS 118157</strain>
    </source>
</reference>
<proteinExistence type="predicted"/>
<dbReference type="Pfam" id="PF07714">
    <property type="entry name" value="PK_Tyr_Ser-Thr"/>
    <property type="match status" value="1"/>
</dbReference>
<comment type="catalytic activity">
    <reaction evidence="7">
        <text>L-threonyl-[protein] + ATP = O-phospho-L-threonyl-[protein] + ADP + H(+)</text>
        <dbReference type="Rhea" id="RHEA:46608"/>
        <dbReference type="Rhea" id="RHEA-COMP:11060"/>
        <dbReference type="Rhea" id="RHEA-COMP:11605"/>
        <dbReference type="ChEBI" id="CHEBI:15378"/>
        <dbReference type="ChEBI" id="CHEBI:30013"/>
        <dbReference type="ChEBI" id="CHEBI:30616"/>
        <dbReference type="ChEBI" id="CHEBI:61977"/>
        <dbReference type="ChEBI" id="CHEBI:456216"/>
        <dbReference type="EC" id="2.7.11.1"/>
    </reaction>
</comment>
<dbReference type="InterPro" id="IPR001245">
    <property type="entry name" value="Ser-Thr/Tyr_kinase_cat_dom"/>
</dbReference>
<dbReference type="GO" id="GO:0050684">
    <property type="term" value="P:regulation of mRNA processing"/>
    <property type="evidence" value="ECO:0007669"/>
    <property type="project" value="TreeGrafter"/>
</dbReference>
<organism evidence="10 11">
    <name type="scientific">Exophiala xenobiotica</name>
    <dbReference type="NCBI Taxonomy" id="348802"/>
    <lineage>
        <taxon>Eukaryota</taxon>
        <taxon>Fungi</taxon>
        <taxon>Dikarya</taxon>
        <taxon>Ascomycota</taxon>
        <taxon>Pezizomycotina</taxon>
        <taxon>Eurotiomycetes</taxon>
        <taxon>Chaetothyriomycetidae</taxon>
        <taxon>Chaetothyriales</taxon>
        <taxon>Herpotrichiellaceae</taxon>
        <taxon>Exophiala</taxon>
    </lineage>
</organism>
<evidence type="ECO:0000256" key="2">
    <source>
        <dbReference type="ARBA" id="ARBA00022527"/>
    </source>
</evidence>
<dbReference type="InterPro" id="IPR011009">
    <property type="entry name" value="Kinase-like_dom_sf"/>
</dbReference>
<dbReference type="Gene3D" id="1.10.510.10">
    <property type="entry name" value="Transferase(Phosphotransferase) domain 1"/>
    <property type="match status" value="1"/>
</dbReference>
<dbReference type="InterPro" id="IPR000719">
    <property type="entry name" value="Prot_kinase_dom"/>
</dbReference>
<dbReference type="GeneID" id="25325261"/>
<dbReference type="InterPro" id="IPR051334">
    <property type="entry name" value="SRPK"/>
</dbReference>
<evidence type="ECO:0000313" key="10">
    <source>
        <dbReference type="EMBL" id="KIW58860.1"/>
    </source>
</evidence>
<evidence type="ECO:0000256" key="7">
    <source>
        <dbReference type="ARBA" id="ARBA00047899"/>
    </source>
</evidence>
<keyword evidence="3" id="KW-0808">Transferase</keyword>
<feature type="domain" description="Protein kinase" evidence="9">
    <location>
        <begin position="41"/>
        <end position="286"/>
    </location>
</feature>
<name>A0A0D2EVR4_9EURO</name>
<protein>
    <recommendedName>
        <fullName evidence="1">non-specific serine/threonine protein kinase</fullName>
        <ecNumber evidence="1">2.7.11.1</ecNumber>
    </recommendedName>
</protein>